<dbReference type="RefSeq" id="WP_196987129.1">
    <property type="nucleotide sequence ID" value="NZ_JADWYS010000001.1"/>
</dbReference>
<accession>A0A931MI00</accession>
<name>A0A931MI00_9BURK</name>
<gene>
    <name evidence="1" type="ORF">I5803_14955</name>
</gene>
<comment type="caution">
    <text evidence="1">The sequence shown here is derived from an EMBL/GenBank/DDBJ whole genome shotgun (WGS) entry which is preliminary data.</text>
</comment>
<organism evidence="1 2">
    <name type="scientific">Caenimonas aquaedulcis</name>
    <dbReference type="NCBI Taxonomy" id="2793270"/>
    <lineage>
        <taxon>Bacteria</taxon>
        <taxon>Pseudomonadati</taxon>
        <taxon>Pseudomonadota</taxon>
        <taxon>Betaproteobacteria</taxon>
        <taxon>Burkholderiales</taxon>
        <taxon>Comamonadaceae</taxon>
        <taxon>Caenimonas</taxon>
    </lineage>
</organism>
<evidence type="ECO:0000313" key="1">
    <source>
        <dbReference type="EMBL" id="MBG9389328.1"/>
    </source>
</evidence>
<sequence length="283" mass="31663">MGDENETMVVEVVEGKSGELEHTAADGKKRTYYPSYQNWVELEELGVWQHLREPEQKGDQPRLVTQLRGEACLDDYDISVIGEPDNKARRLRFTLEAGDVDPALAESDSRSRISLSKPLGGARLGFSRADWEIGNQDEWWLSCQLPDHTITALRDAIAAGRLRTVKLGVRMQDLYTTDHPLAPASSKSHLYLRPSRSGKSIEWPEMAYGYVIQFAMELSRVDMRPVELDQDNPDHDHMEVRKAPPDQVALALGVLTDSVLSLRSTLKWVGGIAVACLVVLALK</sequence>
<dbReference type="Proteomes" id="UP000651050">
    <property type="component" value="Unassembled WGS sequence"/>
</dbReference>
<dbReference type="EMBL" id="JADWYS010000001">
    <property type="protein sequence ID" value="MBG9389328.1"/>
    <property type="molecule type" value="Genomic_DNA"/>
</dbReference>
<protein>
    <submittedName>
        <fullName evidence="1">Uncharacterized protein</fullName>
    </submittedName>
</protein>
<dbReference type="AlphaFoldDB" id="A0A931MI00"/>
<proteinExistence type="predicted"/>
<keyword evidence="2" id="KW-1185">Reference proteome</keyword>
<reference evidence="1" key="1">
    <citation type="submission" date="2020-11" db="EMBL/GenBank/DDBJ databases">
        <title>Bacterial whole genome sequence for Caenimonas sp. DR4.4.</title>
        <authorList>
            <person name="Le V."/>
            <person name="Ko S.-R."/>
            <person name="Ahn C.-Y."/>
            <person name="Oh H.-M."/>
        </authorList>
    </citation>
    <scope>NUCLEOTIDE SEQUENCE</scope>
    <source>
        <strain evidence="1">DR4.4</strain>
    </source>
</reference>
<evidence type="ECO:0000313" key="2">
    <source>
        <dbReference type="Proteomes" id="UP000651050"/>
    </source>
</evidence>